<dbReference type="Pfam" id="PF06201">
    <property type="entry name" value="PITH"/>
    <property type="match status" value="1"/>
</dbReference>
<dbReference type="STRING" id="1095629.A0A0C9Y642"/>
<organism evidence="3 4">
    <name type="scientific">Laccaria amethystina LaAM-08-1</name>
    <dbReference type="NCBI Taxonomy" id="1095629"/>
    <lineage>
        <taxon>Eukaryota</taxon>
        <taxon>Fungi</taxon>
        <taxon>Dikarya</taxon>
        <taxon>Basidiomycota</taxon>
        <taxon>Agaricomycotina</taxon>
        <taxon>Agaricomycetes</taxon>
        <taxon>Agaricomycetidae</taxon>
        <taxon>Agaricales</taxon>
        <taxon>Agaricineae</taxon>
        <taxon>Hydnangiaceae</taxon>
        <taxon>Laccaria</taxon>
    </lineage>
</organism>
<proteinExistence type="inferred from homology"/>
<dbReference type="PANTHER" id="PTHR12175:SF5">
    <property type="entry name" value="OS03G0795500 PROTEIN"/>
    <property type="match status" value="1"/>
</dbReference>
<reference evidence="3 4" key="1">
    <citation type="submission" date="2014-04" db="EMBL/GenBank/DDBJ databases">
        <authorList>
            <consortium name="DOE Joint Genome Institute"/>
            <person name="Kuo A."/>
            <person name="Kohler A."/>
            <person name="Nagy L.G."/>
            <person name="Floudas D."/>
            <person name="Copeland A."/>
            <person name="Barry K.W."/>
            <person name="Cichocki N."/>
            <person name="Veneault-Fourrey C."/>
            <person name="LaButti K."/>
            <person name="Lindquist E.A."/>
            <person name="Lipzen A."/>
            <person name="Lundell T."/>
            <person name="Morin E."/>
            <person name="Murat C."/>
            <person name="Sun H."/>
            <person name="Tunlid A."/>
            <person name="Henrissat B."/>
            <person name="Grigoriev I.V."/>
            <person name="Hibbett D.S."/>
            <person name="Martin F."/>
            <person name="Nordberg H.P."/>
            <person name="Cantor M.N."/>
            <person name="Hua S.X."/>
        </authorList>
    </citation>
    <scope>NUCLEOTIDE SEQUENCE [LARGE SCALE GENOMIC DNA]</scope>
    <source>
        <strain evidence="3 4">LaAM-08-1</strain>
    </source>
</reference>
<dbReference type="OrthoDB" id="10263751at2759"/>
<feature type="domain" description="PITH" evidence="2">
    <location>
        <begin position="11"/>
        <end position="189"/>
    </location>
</feature>
<dbReference type="InterPro" id="IPR045099">
    <property type="entry name" value="PITH1-like"/>
</dbReference>
<dbReference type="AlphaFoldDB" id="A0A0C9Y642"/>
<dbReference type="Proteomes" id="UP000054477">
    <property type="component" value="Unassembled WGS sequence"/>
</dbReference>
<name>A0A0C9Y642_9AGAR</name>
<gene>
    <name evidence="3" type="ORF">K443DRAFT_671346</name>
</gene>
<dbReference type="InterPro" id="IPR037047">
    <property type="entry name" value="PITH_dom_sf"/>
</dbReference>
<evidence type="ECO:0000256" key="1">
    <source>
        <dbReference type="ARBA" id="ARBA00025788"/>
    </source>
</evidence>
<accession>A0A0C9Y642</accession>
<dbReference type="InterPro" id="IPR010400">
    <property type="entry name" value="PITH_dom"/>
</dbReference>
<reference evidence="4" key="2">
    <citation type="submission" date="2015-01" db="EMBL/GenBank/DDBJ databases">
        <title>Evolutionary Origins and Diversification of the Mycorrhizal Mutualists.</title>
        <authorList>
            <consortium name="DOE Joint Genome Institute"/>
            <consortium name="Mycorrhizal Genomics Consortium"/>
            <person name="Kohler A."/>
            <person name="Kuo A."/>
            <person name="Nagy L.G."/>
            <person name="Floudas D."/>
            <person name="Copeland A."/>
            <person name="Barry K.W."/>
            <person name="Cichocki N."/>
            <person name="Veneault-Fourrey C."/>
            <person name="LaButti K."/>
            <person name="Lindquist E.A."/>
            <person name="Lipzen A."/>
            <person name="Lundell T."/>
            <person name="Morin E."/>
            <person name="Murat C."/>
            <person name="Riley R."/>
            <person name="Ohm R."/>
            <person name="Sun H."/>
            <person name="Tunlid A."/>
            <person name="Henrissat B."/>
            <person name="Grigoriev I.V."/>
            <person name="Hibbett D.S."/>
            <person name="Martin F."/>
        </authorList>
    </citation>
    <scope>NUCLEOTIDE SEQUENCE [LARGE SCALE GENOMIC DNA]</scope>
    <source>
        <strain evidence="4">LaAM-08-1</strain>
    </source>
</reference>
<sequence length="189" mass="20708">MSTLLHPEASGANNDAGTIKSLLEYLDLSQLNCLNESSTHTFKSIVSNKAKNTSSVDYLLSDADEQLLLTIPFNQSVRVHSIAIQSSSFDNAPKRIKLLVNRPSLGFEDVEDADEPEVAQVLDIPKQDVQLGTPINVRYVRFQAVNSLHIFVSANHGGEDETRIDSIDVFGLPVETTKSLSGLKQQEGQ</sequence>
<evidence type="ECO:0000259" key="2">
    <source>
        <dbReference type="PROSITE" id="PS51532"/>
    </source>
</evidence>
<dbReference type="InterPro" id="IPR008979">
    <property type="entry name" value="Galactose-bd-like_sf"/>
</dbReference>
<keyword evidence="4" id="KW-1185">Reference proteome</keyword>
<evidence type="ECO:0000313" key="3">
    <source>
        <dbReference type="EMBL" id="KIK09444.1"/>
    </source>
</evidence>
<dbReference type="SUPFAM" id="SSF49785">
    <property type="entry name" value="Galactose-binding domain-like"/>
    <property type="match status" value="1"/>
</dbReference>
<dbReference type="PANTHER" id="PTHR12175">
    <property type="entry name" value="AD039 HT014 THIOREDOXIN FAMILY TRP26"/>
    <property type="match status" value="1"/>
</dbReference>
<comment type="similarity">
    <text evidence="1">Belongs to the PITHD1 family.</text>
</comment>
<evidence type="ECO:0000313" key="4">
    <source>
        <dbReference type="Proteomes" id="UP000054477"/>
    </source>
</evidence>
<dbReference type="Gene3D" id="2.60.120.470">
    <property type="entry name" value="PITH domain"/>
    <property type="match status" value="1"/>
</dbReference>
<dbReference type="HOGENOM" id="CLU_072377_1_0_1"/>
<dbReference type="GO" id="GO:0005737">
    <property type="term" value="C:cytoplasm"/>
    <property type="evidence" value="ECO:0007669"/>
    <property type="project" value="UniProtKB-ARBA"/>
</dbReference>
<dbReference type="PROSITE" id="PS51532">
    <property type="entry name" value="PITH"/>
    <property type="match status" value="1"/>
</dbReference>
<dbReference type="EMBL" id="KN838538">
    <property type="protein sequence ID" value="KIK09444.1"/>
    <property type="molecule type" value="Genomic_DNA"/>
</dbReference>
<protein>
    <recommendedName>
        <fullName evidence="2">PITH domain-containing protein</fullName>
    </recommendedName>
</protein>